<dbReference type="STRING" id="1577792.QX51_14965"/>
<evidence type="ECO:0000256" key="1">
    <source>
        <dbReference type="SAM" id="Phobius"/>
    </source>
</evidence>
<reference evidence="2 3" key="1">
    <citation type="submission" date="2014-12" db="EMBL/GenBank/DDBJ databases">
        <title>Draft genome sequence of Terrisporobacter sp. 08-306576, isolated from the blood culture of a bacteremia patient.</title>
        <authorList>
            <person name="Lund L.C."/>
            <person name="Sydenham T.V."/>
            <person name="Hogh S.V."/>
            <person name="Skov M.N."/>
            <person name="Kemp M."/>
            <person name="Justesen U.S."/>
        </authorList>
    </citation>
    <scope>NUCLEOTIDE SEQUENCE [LARGE SCALE GENOMIC DNA]</scope>
    <source>
        <strain evidence="2 3">08-306576</strain>
    </source>
</reference>
<sequence>MKIVKTIFKIFLGFLAMILIFIGLFFGHMIFTLMSSGMLFWDSEDVIYENWNIRLPQNGEEIYYTDSGASFHGDGERYSVYEYENKETINSAFDWKNKKDEDMEREIKEVLERLKEQDVKISEEYKIDFNKKYEYIRKTKDDNSELYLIYIIEENKIYVIEDIY</sequence>
<dbReference type="Proteomes" id="UP000031189">
    <property type="component" value="Unassembled WGS sequence"/>
</dbReference>
<proteinExistence type="predicted"/>
<organism evidence="2 3">
    <name type="scientific">Terrisporobacter othiniensis</name>
    <dbReference type="NCBI Taxonomy" id="1577792"/>
    <lineage>
        <taxon>Bacteria</taxon>
        <taxon>Bacillati</taxon>
        <taxon>Bacillota</taxon>
        <taxon>Clostridia</taxon>
        <taxon>Peptostreptococcales</taxon>
        <taxon>Peptostreptococcaceae</taxon>
        <taxon>Terrisporobacter</taxon>
    </lineage>
</organism>
<feature type="transmembrane region" description="Helical" evidence="1">
    <location>
        <begin position="12"/>
        <end position="41"/>
    </location>
</feature>
<dbReference type="RefSeq" id="WP_039680705.1">
    <property type="nucleotide sequence ID" value="NZ_JAXECK010000023.1"/>
</dbReference>
<evidence type="ECO:0000313" key="2">
    <source>
        <dbReference type="EMBL" id="KHS56209.1"/>
    </source>
</evidence>
<dbReference type="OrthoDB" id="1925681at2"/>
<keyword evidence="1" id="KW-0472">Membrane</keyword>
<dbReference type="EMBL" id="JWHR01000119">
    <property type="protein sequence ID" value="KHS56209.1"/>
    <property type="molecule type" value="Genomic_DNA"/>
</dbReference>
<keyword evidence="1" id="KW-1133">Transmembrane helix</keyword>
<evidence type="ECO:0000313" key="3">
    <source>
        <dbReference type="Proteomes" id="UP000031189"/>
    </source>
</evidence>
<accession>A0A0B3VUD5</accession>
<gene>
    <name evidence="2" type="ORF">QX51_14965</name>
</gene>
<keyword evidence="3" id="KW-1185">Reference proteome</keyword>
<comment type="caution">
    <text evidence="2">The sequence shown here is derived from an EMBL/GenBank/DDBJ whole genome shotgun (WGS) entry which is preliminary data.</text>
</comment>
<protein>
    <submittedName>
        <fullName evidence="2">Uncharacterized protein</fullName>
    </submittedName>
</protein>
<keyword evidence="1" id="KW-0812">Transmembrane</keyword>
<dbReference type="AlphaFoldDB" id="A0A0B3VUD5"/>
<name>A0A0B3VUD5_9FIRM</name>